<evidence type="ECO:0000256" key="1">
    <source>
        <dbReference type="SAM" id="Phobius"/>
    </source>
</evidence>
<gene>
    <name evidence="2" type="ORF">XENOCAPTIV_029310</name>
</gene>
<feature type="transmembrane region" description="Helical" evidence="1">
    <location>
        <begin position="48"/>
        <end position="74"/>
    </location>
</feature>
<proteinExistence type="predicted"/>
<protein>
    <submittedName>
        <fullName evidence="2">Uncharacterized protein</fullName>
    </submittedName>
</protein>
<dbReference type="EMBL" id="JAHRIN010000840">
    <property type="protein sequence ID" value="MEQ2191478.1"/>
    <property type="molecule type" value="Genomic_DNA"/>
</dbReference>
<evidence type="ECO:0000313" key="3">
    <source>
        <dbReference type="Proteomes" id="UP001434883"/>
    </source>
</evidence>
<organism evidence="2 3">
    <name type="scientific">Xenoophorus captivus</name>
    <dbReference type="NCBI Taxonomy" id="1517983"/>
    <lineage>
        <taxon>Eukaryota</taxon>
        <taxon>Metazoa</taxon>
        <taxon>Chordata</taxon>
        <taxon>Craniata</taxon>
        <taxon>Vertebrata</taxon>
        <taxon>Euteleostomi</taxon>
        <taxon>Actinopterygii</taxon>
        <taxon>Neopterygii</taxon>
        <taxon>Teleostei</taxon>
        <taxon>Neoteleostei</taxon>
        <taxon>Acanthomorphata</taxon>
        <taxon>Ovalentaria</taxon>
        <taxon>Atherinomorphae</taxon>
        <taxon>Cyprinodontiformes</taxon>
        <taxon>Goodeidae</taxon>
        <taxon>Xenoophorus</taxon>
    </lineage>
</organism>
<sequence length="119" mass="14151">MCCRVMSQDCLPADTLFTSRLHSEMTQNSFSQINPAALQKIQEKCDKWYLWLFFSSRINIITFTNLLELVLVGYSKYFKVPTLMLTDSFIRFQLFNFAGWSFVTRWHHEFFLGLRSRLS</sequence>
<comment type="caution">
    <text evidence="2">The sequence shown here is derived from an EMBL/GenBank/DDBJ whole genome shotgun (WGS) entry which is preliminary data.</text>
</comment>
<keyword evidence="1" id="KW-0472">Membrane</keyword>
<keyword evidence="3" id="KW-1185">Reference proteome</keyword>
<keyword evidence="1" id="KW-1133">Transmembrane helix</keyword>
<name>A0ABV0Q6Q5_9TELE</name>
<dbReference type="Proteomes" id="UP001434883">
    <property type="component" value="Unassembled WGS sequence"/>
</dbReference>
<keyword evidence="1" id="KW-0812">Transmembrane</keyword>
<reference evidence="2 3" key="1">
    <citation type="submission" date="2021-06" db="EMBL/GenBank/DDBJ databases">
        <authorList>
            <person name="Palmer J.M."/>
        </authorList>
    </citation>
    <scope>NUCLEOTIDE SEQUENCE [LARGE SCALE GENOMIC DNA]</scope>
    <source>
        <strain evidence="2 3">XC_2019</strain>
        <tissue evidence="2">Muscle</tissue>
    </source>
</reference>
<accession>A0ABV0Q6Q5</accession>
<evidence type="ECO:0000313" key="2">
    <source>
        <dbReference type="EMBL" id="MEQ2191478.1"/>
    </source>
</evidence>